<dbReference type="SMART" id="SM00409">
    <property type="entry name" value="IG"/>
    <property type="match status" value="1"/>
</dbReference>
<dbReference type="InterPro" id="IPR052051">
    <property type="entry name" value="TCR_complex_component"/>
</dbReference>
<dbReference type="Proteomes" id="UP000261380">
    <property type="component" value="Unplaced"/>
</dbReference>
<feature type="transmembrane region" description="Helical" evidence="8">
    <location>
        <begin position="147"/>
        <end position="172"/>
    </location>
</feature>
<keyword evidence="7" id="KW-0325">Glycoprotein</keyword>
<comment type="subcellular location">
    <subcellularLocation>
        <location evidence="1">Cell membrane</location>
    </subcellularLocation>
</comment>
<dbReference type="InterPro" id="IPR013106">
    <property type="entry name" value="Ig_V-set"/>
</dbReference>
<protein>
    <recommendedName>
        <fullName evidence="10">Ig-like domain-containing protein</fullName>
    </recommendedName>
</protein>
<dbReference type="GeneTree" id="ENSGT00940000171555"/>
<keyword evidence="5 8" id="KW-0472">Membrane</keyword>
<keyword evidence="8" id="KW-1133">Transmembrane helix</keyword>
<dbReference type="SUPFAM" id="SSF48726">
    <property type="entry name" value="Immunoglobulin"/>
    <property type="match status" value="1"/>
</dbReference>
<accession>A0A3B5LAN5</accession>
<evidence type="ECO:0000256" key="8">
    <source>
        <dbReference type="SAM" id="Phobius"/>
    </source>
</evidence>
<dbReference type="PANTHER" id="PTHR19433">
    <property type="entry name" value="T-CELL RECEPTOR ALPHA CHAIN V REGION-RELATED"/>
    <property type="match status" value="1"/>
</dbReference>
<dbReference type="InterPro" id="IPR013783">
    <property type="entry name" value="Ig-like_fold"/>
</dbReference>
<sequence>MENFMQITVILLCSHSWISVSVCQFHTVSVRPAEDVTLMCSNISKRVSNIFWYKMNSSPNASHISSMLSAESNVSLFDGFHFSKYNMTSNTTNLFLKINEVNFSDSGLYFCGLYAAAVPAGFTATYLEVEGKMDVIDAAFSINVSDGFLNLPCVILGCVAVFLTVVIVALVVKIRTIQTETLLQNLDPHCLNYTALKSHPKAKNYARLSDEEELETDVLYAATRETHEK</sequence>
<dbReference type="Ensembl" id="ENSXCOT00000007995.1">
    <property type="protein sequence ID" value="ENSXCOP00000007897.1"/>
    <property type="gene ID" value="ENSXCOG00000006065.1"/>
</dbReference>
<dbReference type="InterPro" id="IPR003599">
    <property type="entry name" value="Ig_sub"/>
</dbReference>
<reference evidence="11" key="2">
    <citation type="submission" date="2025-09" db="UniProtKB">
        <authorList>
            <consortium name="Ensembl"/>
        </authorList>
    </citation>
    <scope>IDENTIFICATION</scope>
</reference>
<evidence type="ECO:0000256" key="6">
    <source>
        <dbReference type="ARBA" id="ARBA00023157"/>
    </source>
</evidence>
<dbReference type="GO" id="GO:0009617">
    <property type="term" value="P:response to bacterium"/>
    <property type="evidence" value="ECO:0007669"/>
    <property type="project" value="TreeGrafter"/>
</dbReference>
<evidence type="ECO:0000313" key="11">
    <source>
        <dbReference type="Ensembl" id="ENSXCOP00000007897.1"/>
    </source>
</evidence>
<name>A0A3B5LAN5_9TELE</name>
<dbReference type="InterPro" id="IPR007110">
    <property type="entry name" value="Ig-like_dom"/>
</dbReference>
<feature type="domain" description="Ig-like" evidence="10">
    <location>
        <begin position="18"/>
        <end position="111"/>
    </location>
</feature>
<evidence type="ECO:0000256" key="7">
    <source>
        <dbReference type="ARBA" id="ARBA00023180"/>
    </source>
</evidence>
<keyword evidence="6" id="KW-1015">Disulfide bond</keyword>
<evidence type="ECO:0000313" key="12">
    <source>
        <dbReference type="Proteomes" id="UP000261380"/>
    </source>
</evidence>
<dbReference type="InterPro" id="IPR036179">
    <property type="entry name" value="Ig-like_dom_sf"/>
</dbReference>
<dbReference type="Pfam" id="PF07686">
    <property type="entry name" value="V-set"/>
    <property type="match status" value="1"/>
</dbReference>
<keyword evidence="12" id="KW-1185">Reference proteome</keyword>
<feature type="chain" id="PRO_5017365717" description="Ig-like domain-containing protein" evidence="9">
    <location>
        <begin position="24"/>
        <end position="229"/>
    </location>
</feature>
<dbReference type="GO" id="GO:0002376">
    <property type="term" value="P:immune system process"/>
    <property type="evidence" value="ECO:0007669"/>
    <property type="project" value="UniProtKB-KW"/>
</dbReference>
<evidence type="ECO:0000256" key="1">
    <source>
        <dbReference type="ARBA" id="ARBA00004236"/>
    </source>
</evidence>
<feature type="transmembrane region" description="Helical" evidence="8">
    <location>
        <begin position="107"/>
        <end position="127"/>
    </location>
</feature>
<evidence type="ECO:0000256" key="3">
    <source>
        <dbReference type="ARBA" id="ARBA00022729"/>
    </source>
</evidence>
<dbReference type="GO" id="GO:0005886">
    <property type="term" value="C:plasma membrane"/>
    <property type="evidence" value="ECO:0007669"/>
    <property type="project" value="UniProtKB-SubCell"/>
</dbReference>
<reference evidence="11" key="1">
    <citation type="submission" date="2025-08" db="UniProtKB">
        <authorList>
            <consortium name="Ensembl"/>
        </authorList>
    </citation>
    <scope>IDENTIFICATION</scope>
</reference>
<dbReference type="AlphaFoldDB" id="A0A3B5LAN5"/>
<keyword evidence="4" id="KW-0391">Immunity</keyword>
<keyword evidence="8" id="KW-0812">Transmembrane</keyword>
<evidence type="ECO:0000256" key="2">
    <source>
        <dbReference type="ARBA" id="ARBA00022475"/>
    </source>
</evidence>
<organism evidence="11 12">
    <name type="scientific">Xiphophorus couchianus</name>
    <name type="common">Monterrey platyfish</name>
    <dbReference type="NCBI Taxonomy" id="32473"/>
    <lineage>
        <taxon>Eukaryota</taxon>
        <taxon>Metazoa</taxon>
        <taxon>Chordata</taxon>
        <taxon>Craniata</taxon>
        <taxon>Vertebrata</taxon>
        <taxon>Euteleostomi</taxon>
        <taxon>Actinopterygii</taxon>
        <taxon>Neopterygii</taxon>
        <taxon>Teleostei</taxon>
        <taxon>Neoteleostei</taxon>
        <taxon>Acanthomorphata</taxon>
        <taxon>Ovalentaria</taxon>
        <taxon>Atherinomorphae</taxon>
        <taxon>Cyprinodontiformes</taxon>
        <taxon>Poeciliidae</taxon>
        <taxon>Poeciliinae</taxon>
        <taxon>Xiphophorus</taxon>
    </lineage>
</organism>
<proteinExistence type="predicted"/>
<evidence type="ECO:0000256" key="5">
    <source>
        <dbReference type="ARBA" id="ARBA00023136"/>
    </source>
</evidence>
<keyword evidence="2" id="KW-1003">Cell membrane</keyword>
<keyword evidence="3 9" id="KW-0732">Signal</keyword>
<feature type="signal peptide" evidence="9">
    <location>
        <begin position="1"/>
        <end position="23"/>
    </location>
</feature>
<evidence type="ECO:0000256" key="4">
    <source>
        <dbReference type="ARBA" id="ARBA00022859"/>
    </source>
</evidence>
<dbReference type="PANTHER" id="PTHR19433:SF111">
    <property type="entry name" value="T CELL RECEPTOR ALPHA VARIABLE 4"/>
    <property type="match status" value="1"/>
</dbReference>
<dbReference type="PROSITE" id="PS50835">
    <property type="entry name" value="IG_LIKE"/>
    <property type="match status" value="1"/>
</dbReference>
<evidence type="ECO:0000256" key="9">
    <source>
        <dbReference type="SAM" id="SignalP"/>
    </source>
</evidence>
<evidence type="ECO:0000259" key="10">
    <source>
        <dbReference type="PROSITE" id="PS50835"/>
    </source>
</evidence>
<dbReference type="Gene3D" id="2.60.40.10">
    <property type="entry name" value="Immunoglobulins"/>
    <property type="match status" value="1"/>
</dbReference>